<sequence length="93" mass="10777">MGVSDEPTNQDDLLAEKILMTNICWDSQANRYEVPLLWKVRKKTRTLSAIEEQCFQKSNQQWECLIENTTLVSVPPIGARTLFSAERCKRLTF</sequence>
<evidence type="ECO:0000313" key="1">
    <source>
        <dbReference type="Proteomes" id="UP000887540"/>
    </source>
</evidence>
<dbReference type="AlphaFoldDB" id="A0A914DE05"/>
<accession>A0A914DE05</accession>
<protein>
    <submittedName>
        <fullName evidence="2">Uncharacterized protein</fullName>
    </submittedName>
</protein>
<dbReference type="WBParaSite" id="ACRNAN_scaffold23596.g12692.t1">
    <property type="protein sequence ID" value="ACRNAN_scaffold23596.g12692.t1"/>
    <property type="gene ID" value="ACRNAN_scaffold23596.g12692"/>
</dbReference>
<keyword evidence="1" id="KW-1185">Reference proteome</keyword>
<name>A0A914DE05_9BILA</name>
<proteinExistence type="predicted"/>
<evidence type="ECO:0000313" key="2">
    <source>
        <dbReference type="WBParaSite" id="ACRNAN_scaffold23596.g12692.t1"/>
    </source>
</evidence>
<reference evidence="2" key="1">
    <citation type="submission" date="2022-11" db="UniProtKB">
        <authorList>
            <consortium name="WormBaseParasite"/>
        </authorList>
    </citation>
    <scope>IDENTIFICATION</scope>
</reference>
<organism evidence="1 2">
    <name type="scientific">Acrobeloides nanus</name>
    <dbReference type="NCBI Taxonomy" id="290746"/>
    <lineage>
        <taxon>Eukaryota</taxon>
        <taxon>Metazoa</taxon>
        <taxon>Ecdysozoa</taxon>
        <taxon>Nematoda</taxon>
        <taxon>Chromadorea</taxon>
        <taxon>Rhabditida</taxon>
        <taxon>Tylenchina</taxon>
        <taxon>Cephalobomorpha</taxon>
        <taxon>Cephaloboidea</taxon>
        <taxon>Cephalobidae</taxon>
        <taxon>Acrobeloides</taxon>
    </lineage>
</organism>
<dbReference type="Proteomes" id="UP000887540">
    <property type="component" value="Unplaced"/>
</dbReference>